<dbReference type="PANTHER" id="PTHR12207">
    <property type="entry name" value="V-SET AND TRANSMEMBRANE DOMAIN-CONTAINING PROTEIN"/>
    <property type="match status" value="1"/>
</dbReference>
<feature type="domain" description="Ig-like" evidence="10">
    <location>
        <begin position="164"/>
        <end position="271"/>
    </location>
</feature>
<dbReference type="SUPFAM" id="SSF48726">
    <property type="entry name" value="Immunoglobulin"/>
    <property type="match status" value="4"/>
</dbReference>
<evidence type="ECO:0000313" key="12">
    <source>
        <dbReference type="Proteomes" id="UP001221898"/>
    </source>
</evidence>
<keyword evidence="12" id="KW-1185">Reference proteome</keyword>
<evidence type="ECO:0000256" key="9">
    <source>
        <dbReference type="SAM" id="Phobius"/>
    </source>
</evidence>
<keyword evidence="3" id="KW-0732">Signal</keyword>
<gene>
    <name evidence="11" type="ORF">AAFF_G00279910</name>
</gene>
<reference evidence="11" key="1">
    <citation type="journal article" date="2023" name="Science">
        <title>Genome structures resolve the early diversification of teleost fishes.</title>
        <authorList>
            <person name="Parey E."/>
            <person name="Louis A."/>
            <person name="Montfort J."/>
            <person name="Bouchez O."/>
            <person name="Roques C."/>
            <person name="Iampietro C."/>
            <person name="Lluch J."/>
            <person name="Castinel A."/>
            <person name="Donnadieu C."/>
            <person name="Desvignes T."/>
            <person name="Floi Bucao C."/>
            <person name="Jouanno E."/>
            <person name="Wen M."/>
            <person name="Mejri S."/>
            <person name="Dirks R."/>
            <person name="Jansen H."/>
            <person name="Henkel C."/>
            <person name="Chen W.J."/>
            <person name="Zahm M."/>
            <person name="Cabau C."/>
            <person name="Klopp C."/>
            <person name="Thompson A.W."/>
            <person name="Robinson-Rechavi M."/>
            <person name="Braasch I."/>
            <person name="Lecointre G."/>
            <person name="Bobe J."/>
            <person name="Postlethwait J.H."/>
            <person name="Berthelot C."/>
            <person name="Roest Crollius H."/>
            <person name="Guiguen Y."/>
        </authorList>
    </citation>
    <scope>NUCLEOTIDE SEQUENCE</scope>
    <source>
        <strain evidence="11">NC1722</strain>
    </source>
</reference>
<dbReference type="PROSITE" id="PS50835">
    <property type="entry name" value="IG_LIKE"/>
    <property type="match status" value="5"/>
</dbReference>
<dbReference type="InterPro" id="IPR013783">
    <property type="entry name" value="Ig-like_fold"/>
</dbReference>
<feature type="domain" description="Ig-like" evidence="10">
    <location>
        <begin position="425"/>
        <end position="555"/>
    </location>
</feature>
<dbReference type="FunFam" id="2.60.40.10:FF:000191">
    <property type="entry name" value="Immunoglobulin superfamily member 3"/>
    <property type="match status" value="1"/>
</dbReference>
<feature type="domain" description="Ig-like" evidence="10">
    <location>
        <begin position="291"/>
        <end position="394"/>
    </location>
</feature>
<dbReference type="Proteomes" id="UP001221898">
    <property type="component" value="Unassembled WGS sequence"/>
</dbReference>
<dbReference type="InterPro" id="IPR007110">
    <property type="entry name" value="Ig-like_dom"/>
</dbReference>
<dbReference type="InterPro" id="IPR013106">
    <property type="entry name" value="Ig_V-set"/>
</dbReference>
<protein>
    <recommendedName>
        <fullName evidence="10">Ig-like domain-containing protein</fullName>
    </recommendedName>
</protein>
<proteinExistence type="predicted"/>
<dbReference type="Gene3D" id="2.60.40.10">
    <property type="entry name" value="Immunoglobulins"/>
    <property type="match status" value="5"/>
</dbReference>
<dbReference type="GO" id="GO:0016020">
    <property type="term" value="C:membrane"/>
    <property type="evidence" value="ECO:0007669"/>
    <property type="project" value="UniProtKB-SubCell"/>
</dbReference>
<keyword evidence="5 9" id="KW-1133">Transmembrane helix</keyword>
<dbReference type="InterPro" id="IPR003599">
    <property type="entry name" value="Ig_sub"/>
</dbReference>
<dbReference type="InterPro" id="IPR003598">
    <property type="entry name" value="Ig_sub2"/>
</dbReference>
<evidence type="ECO:0000313" key="11">
    <source>
        <dbReference type="EMBL" id="KAJ8407417.1"/>
    </source>
</evidence>
<evidence type="ECO:0000256" key="4">
    <source>
        <dbReference type="ARBA" id="ARBA00022737"/>
    </source>
</evidence>
<evidence type="ECO:0000256" key="5">
    <source>
        <dbReference type="ARBA" id="ARBA00022989"/>
    </source>
</evidence>
<keyword evidence="7" id="KW-1015">Disulfide bond</keyword>
<keyword evidence="2 9" id="KW-0812">Transmembrane</keyword>
<feature type="domain" description="Ig-like" evidence="10">
    <location>
        <begin position="51"/>
        <end position="154"/>
    </location>
</feature>
<dbReference type="SMART" id="SM00409">
    <property type="entry name" value="IG"/>
    <property type="match status" value="6"/>
</dbReference>
<dbReference type="FunFam" id="2.60.40.10:FF:002026">
    <property type="entry name" value="Prostaglandin F2 receptor inhibitor"/>
    <property type="match status" value="1"/>
</dbReference>
<dbReference type="SMART" id="SM00408">
    <property type="entry name" value="IGc2"/>
    <property type="match status" value="3"/>
</dbReference>
<comment type="subcellular location">
    <subcellularLocation>
        <location evidence="1">Membrane</location>
        <topology evidence="1">Single-pass membrane protein</topology>
    </subcellularLocation>
</comment>
<sequence>MASVPKKIQKADICPLKMKDALFTYFVLFVVFGLAQGRVVRVSEGPLVRVEGQVVSLRCDVSDYEGPSEQDFDWKVLRGDQWVQLISTFDLGFADRSMQGRVDTGDISVERLGPAAAELRIRGLTPADSATYRCSTPSTDSVIKGNYKADVQLTVIGDSLKVVPSTPPAMVPEGGPLQLRCNATRDVLNHAYTHLSLTWSVGSGAGAEDILTFGPDGEVRVGGGTSQRYEDGGIRLDLRGGGAYGLVLTQALPGDGGMYTCTAREWSREVGGAWQQILERSVEMGEVRVTPTAESLAVSVEEANATLSVDDTLNLTCSAAADDRPALGLEVTWLLNPAPGGDPAEPRVVAHMSRDGVAEGASEAVGVARVGAGSFRLLVRGVGQDDTGLYSCRVRAWIHRSGGDWYQAAEKTSDPVQVLVTLKDPDFRVTLLDGVTPQFSGDPTELRCQVTGVSGLGGGRLGVSWLYAEAVPGDVTGGGASITIAGLDAQGNLRAAEGYRDRVENGLLVLSRTEPDSFRLRLLRTLDTDMGAYSCAVSAWSPARSGGWERGKEVRSQPLNVFWIPKSPRVSVAARRLREATSAGATFEMSCQLTAQNLQDPGYSVVIQMEESLGGQTRKVLSLSADSVLGLEEWSELDRMVLEKTGHKEFRFRLYRAQASDRGFYYCAVTAWTRDPSPGNAWTKATSTESNKVHITFADTGPVFNVSVRSDTSSVSPWETAKMQCVVAVLGASPGPDDVSYEVRWYLNRGLDSATLLATVDRWGVVRKGLRNGSSDCSVERVDARTYVLSTHNTQDSDAGQYYCTATPWTRSPTGAWTRGRDLTSARIHLTVNFALWDSMQRPLLFGAGVALAVGLLSILLGLVCTRCCCRKALQTPRPQHPLTDMEME</sequence>
<dbReference type="Pfam" id="PF07686">
    <property type="entry name" value="V-set"/>
    <property type="match status" value="1"/>
</dbReference>
<dbReference type="EMBL" id="JAINUG010000039">
    <property type="protein sequence ID" value="KAJ8407417.1"/>
    <property type="molecule type" value="Genomic_DNA"/>
</dbReference>
<organism evidence="11 12">
    <name type="scientific">Aldrovandia affinis</name>
    <dbReference type="NCBI Taxonomy" id="143900"/>
    <lineage>
        <taxon>Eukaryota</taxon>
        <taxon>Metazoa</taxon>
        <taxon>Chordata</taxon>
        <taxon>Craniata</taxon>
        <taxon>Vertebrata</taxon>
        <taxon>Euteleostomi</taxon>
        <taxon>Actinopterygii</taxon>
        <taxon>Neopterygii</taxon>
        <taxon>Teleostei</taxon>
        <taxon>Notacanthiformes</taxon>
        <taxon>Halosauridae</taxon>
        <taxon>Aldrovandia</taxon>
    </lineage>
</organism>
<feature type="domain" description="Ig-like" evidence="10">
    <location>
        <begin position="702"/>
        <end position="824"/>
    </location>
</feature>
<evidence type="ECO:0000256" key="2">
    <source>
        <dbReference type="ARBA" id="ARBA00022692"/>
    </source>
</evidence>
<feature type="transmembrane region" description="Helical" evidence="9">
    <location>
        <begin position="844"/>
        <end position="865"/>
    </location>
</feature>
<accession>A0AAD7SRB9</accession>
<evidence type="ECO:0000256" key="8">
    <source>
        <dbReference type="ARBA" id="ARBA00023319"/>
    </source>
</evidence>
<keyword evidence="8" id="KW-0393">Immunoglobulin domain</keyword>
<dbReference type="AlphaFoldDB" id="A0AAD7SRB9"/>
<evidence type="ECO:0000259" key="10">
    <source>
        <dbReference type="PROSITE" id="PS50835"/>
    </source>
</evidence>
<evidence type="ECO:0000256" key="1">
    <source>
        <dbReference type="ARBA" id="ARBA00004167"/>
    </source>
</evidence>
<name>A0AAD7SRB9_9TELE</name>
<dbReference type="InterPro" id="IPR036179">
    <property type="entry name" value="Ig-like_dom_sf"/>
</dbReference>
<keyword evidence="4" id="KW-0677">Repeat</keyword>
<evidence type="ECO:0000256" key="7">
    <source>
        <dbReference type="ARBA" id="ARBA00023157"/>
    </source>
</evidence>
<dbReference type="CDD" id="cd00096">
    <property type="entry name" value="Ig"/>
    <property type="match status" value="1"/>
</dbReference>
<dbReference type="InterPro" id="IPR051102">
    <property type="entry name" value="IgSF_V-set/TM_domain"/>
</dbReference>
<evidence type="ECO:0000256" key="6">
    <source>
        <dbReference type="ARBA" id="ARBA00023136"/>
    </source>
</evidence>
<keyword evidence="6 9" id="KW-0472">Membrane</keyword>
<comment type="caution">
    <text evidence="11">The sequence shown here is derived from an EMBL/GenBank/DDBJ whole genome shotgun (WGS) entry which is preliminary data.</text>
</comment>
<dbReference type="PANTHER" id="PTHR12207:SF3">
    <property type="entry name" value="PROSTAGLANDIN F2 RECEPTOR NEGATIVE REGULATOR"/>
    <property type="match status" value="1"/>
</dbReference>
<evidence type="ECO:0000256" key="3">
    <source>
        <dbReference type="ARBA" id="ARBA00022729"/>
    </source>
</evidence>